<evidence type="ECO:0000313" key="2">
    <source>
        <dbReference type="EMBL" id="AGA76308.1"/>
    </source>
</evidence>
<dbReference type="OrthoDB" id="709006at2"/>
<sequence length="135" mass="16039">MKNTKRLYYLIGLVVLALLVWMMRDTFTQPGTDDLKMDFREVAAYRNENNTGPIKRVYAVVVSDSLWHEMEQYGKFMPHTKYGNTQVYFFTDEAHAPKKLNAEEPYFEESLYEYCIGRYEKKAMGQEGFVKYPFR</sequence>
<organism evidence="2 3">
    <name type="scientific">Echinicola vietnamensis (strain DSM 17526 / LMG 23754 / KMM 6221)</name>
    <dbReference type="NCBI Taxonomy" id="926556"/>
    <lineage>
        <taxon>Bacteria</taxon>
        <taxon>Pseudomonadati</taxon>
        <taxon>Bacteroidota</taxon>
        <taxon>Cytophagia</taxon>
        <taxon>Cytophagales</taxon>
        <taxon>Cyclobacteriaceae</taxon>
        <taxon>Echinicola</taxon>
    </lineage>
</organism>
<reference evidence="3" key="1">
    <citation type="submission" date="2012-02" db="EMBL/GenBank/DDBJ databases">
        <title>The complete genome of Echinicola vietnamensis DSM 17526.</title>
        <authorList>
            <person name="Lucas S."/>
            <person name="Copeland A."/>
            <person name="Lapidus A."/>
            <person name="Glavina del Rio T."/>
            <person name="Dalin E."/>
            <person name="Tice H."/>
            <person name="Bruce D."/>
            <person name="Goodwin L."/>
            <person name="Pitluck S."/>
            <person name="Peters L."/>
            <person name="Ovchinnikova G."/>
            <person name="Teshima H."/>
            <person name="Kyrpides N."/>
            <person name="Mavromatis K."/>
            <person name="Ivanova N."/>
            <person name="Brettin T."/>
            <person name="Detter J.C."/>
            <person name="Han C."/>
            <person name="Larimer F."/>
            <person name="Land M."/>
            <person name="Hauser L."/>
            <person name="Markowitz V."/>
            <person name="Cheng J.-F."/>
            <person name="Hugenholtz P."/>
            <person name="Woyke T."/>
            <person name="Wu D."/>
            <person name="Brambilla E."/>
            <person name="Klenk H.-P."/>
            <person name="Eisen J.A."/>
        </authorList>
    </citation>
    <scope>NUCLEOTIDE SEQUENCE [LARGE SCALE GENOMIC DNA]</scope>
    <source>
        <strain evidence="3">DSM 17526 / LMG 23754 / KMM 6221</strain>
    </source>
</reference>
<dbReference type="eggNOG" id="ENOG5032S67">
    <property type="taxonomic scope" value="Bacteria"/>
</dbReference>
<proteinExistence type="predicted"/>
<dbReference type="RefSeq" id="WP_015263876.1">
    <property type="nucleotide sequence ID" value="NC_019904.1"/>
</dbReference>
<dbReference type="KEGG" id="evi:Echvi_0004"/>
<evidence type="ECO:0000313" key="3">
    <source>
        <dbReference type="Proteomes" id="UP000010796"/>
    </source>
</evidence>
<dbReference type="AlphaFoldDB" id="L0FTD1"/>
<name>L0FTD1_ECHVK</name>
<accession>L0FTD1</accession>
<feature type="transmembrane region" description="Helical" evidence="1">
    <location>
        <begin position="7"/>
        <end position="23"/>
    </location>
</feature>
<dbReference type="EMBL" id="CP003346">
    <property type="protein sequence ID" value="AGA76308.1"/>
    <property type="molecule type" value="Genomic_DNA"/>
</dbReference>
<keyword evidence="1" id="KW-0472">Membrane</keyword>
<keyword evidence="1" id="KW-1133">Transmembrane helix</keyword>
<gene>
    <name evidence="2" type="ordered locus">Echvi_0004</name>
</gene>
<dbReference type="HOGENOM" id="CLU_158632_0_0_10"/>
<keyword evidence="3" id="KW-1185">Reference proteome</keyword>
<evidence type="ECO:0000256" key="1">
    <source>
        <dbReference type="SAM" id="Phobius"/>
    </source>
</evidence>
<dbReference type="STRING" id="926556.Echvi_0004"/>
<protein>
    <submittedName>
        <fullName evidence="2">Uncharacterized protein</fullName>
    </submittedName>
</protein>
<dbReference type="PATRIC" id="fig|926556.3.peg.4"/>
<keyword evidence="1" id="KW-0812">Transmembrane</keyword>
<dbReference type="Proteomes" id="UP000010796">
    <property type="component" value="Chromosome"/>
</dbReference>